<comment type="caution">
    <text evidence="7">The sequence shown here is derived from an EMBL/GenBank/DDBJ whole genome shotgun (WGS) entry which is preliminary data.</text>
</comment>
<evidence type="ECO:0000256" key="1">
    <source>
        <dbReference type="ARBA" id="ARBA00004370"/>
    </source>
</evidence>
<sequence>MTNRGRRRAPRGTRTVRRRAISLAGCGALVASLTTGCFAERSAMPAVRDFLIAWSVGNYEAAAGKTVGASEKEVANALGKVSAQLDAASLRLSIGAVGADPDAAAIVKDGDRAQATFSVKIDLGENGRPWEYKGHMDLRRVGGQWKVVWSPSIINPKLQPGQRLAVVSEVPERALITDTNGSSMLKPAKAWQVGVVPGKLKDPRKTLDALAKATRMDGGRRLDAERLYGRVLSAPPQEFLPLMTLQATTHHRLIQRLSGGVPGLEFRDIVAPIAPKAAPELIGTLGPATSDRLQEVGAPYQPGDTIGVSGVQLFMQRRLAGTPTVSVVAQDPDGQRTSTLTSWPGEKPKEVQTTLNPGVQRAADRALYGLPFPASLVAVRPATGEVLAVSNHGTKGENRAFEGHYPPGMTFGVVSAQALFTHGGLTPDTETSCPGTTTVGGKNFTTKAYDNSKFTNHLALSCKTTLAQQSGKIDGKTLVAEAARFGIGQDWGLQVPAFTGSVPSPANEGEKAAMMVGEGGVEVSPLAMALVAAVAQNGTWRPPYVFKGNDVANAEQRAPYQSLPSESIANLKDVLDNSARNGTAKAAHVDSEVAGVTSFTTYNEGGDTKNVSWFVGSKGDLAVAIAIEGQVDAAKVAGAFFG</sequence>
<keyword evidence="3" id="KW-0472">Membrane</keyword>
<dbReference type="Gene3D" id="3.90.1310.10">
    <property type="entry name" value="Penicillin-binding protein 2a (Domain 2)"/>
    <property type="match status" value="1"/>
</dbReference>
<dbReference type="Gene3D" id="3.30.1390.30">
    <property type="entry name" value="Penicillin-binding protein 2a, domain 3"/>
    <property type="match status" value="1"/>
</dbReference>
<accession>A0ABW3EMB6</accession>
<dbReference type="Proteomes" id="UP001596972">
    <property type="component" value="Unassembled WGS sequence"/>
</dbReference>
<dbReference type="InterPro" id="IPR012338">
    <property type="entry name" value="Beta-lactam/transpept-like"/>
</dbReference>
<feature type="domain" description="Penicillin-binding protein transpeptidase" evidence="4">
    <location>
        <begin position="375"/>
        <end position="630"/>
    </location>
</feature>
<dbReference type="Gene3D" id="3.40.710.10">
    <property type="entry name" value="DD-peptidase/beta-lactamase superfamily"/>
    <property type="match status" value="1"/>
</dbReference>
<comment type="similarity">
    <text evidence="2">Belongs to the transpeptidase family.</text>
</comment>
<dbReference type="RefSeq" id="WP_378298679.1">
    <property type="nucleotide sequence ID" value="NZ_JBHTJA010000021.1"/>
</dbReference>
<dbReference type="EMBL" id="JBHTJA010000021">
    <property type="protein sequence ID" value="MFD0901463.1"/>
    <property type="molecule type" value="Genomic_DNA"/>
</dbReference>
<dbReference type="InterPro" id="IPR005311">
    <property type="entry name" value="PBP_dimer"/>
</dbReference>
<evidence type="ECO:0000313" key="7">
    <source>
        <dbReference type="EMBL" id="MFD0901463.1"/>
    </source>
</evidence>
<evidence type="ECO:0000256" key="3">
    <source>
        <dbReference type="ARBA" id="ARBA00023136"/>
    </source>
</evidence>
<evidence type="ECO:0000259" key="6">
    <source>
        <dbReference type="Pfam" id="PF05223"/>
    </source>
</evidence>
<evidence type="ECO:0000256" key="2">
    <source>
        <dbReference type="ARBA" id="ARBA00007171"/>
    </source>
</evidence>
<proteinExistence type="inferred from homology"/>
<keyword evidence="8" id="KW-1185">Reference proteome</keyword>
<dbReference type="SUPFAM" id="SSF56601">
    <property type="entry name" value="beta-lactamase/transpeptidase-like"/>
    <property type="match status" value="1"/>
</dbReference>
<dbReference type="InterPro" id="IPR036138">
    <property type="entry name" value="PBP_dimer_sf"/>
</dbReference>
<feature type="domain" description="NTF2-like N-terminal transpeptidase" evidence="6">
    <location>
        <begin position="43"/>
        <end position="162"/>
    </location>
</feature>
<reference evidence="8" key="1">
    <citation type="journal article" date="2019" name="Int. J. Syst. Evol. Microbiol.">
        <title>The Global Catalogue of Microorganisms (GCM) 10K type strain sequencing project: providing services to taxonomists for standard genome sequencing and annotation.</title>
        <authorList>
            <consortium name="The Broad Institute Genomics Platform"/>
            <consortium name="The Broad Institute Genome Sequencing Center for Infectious Disease"/>
            <person name="Wu L."/>
            <person name="Ma J."/>
        </authorList>
    </citation>
    <scope>NUCLEOTIDE SEQUENCE [LARGE SCALE GENOMIC DNA]</scope>
    <source>
        <strain evidence="8">JCM 31202</strain>
    </source>
</reference>
<protein>
    <submittedName>
        <fullName evidence="7">Penicillin-binding transpeptidase domain-containing protein</fullName>
    </submittedName>
</protein>
<dbReference type="Pfam" id="PF00905">
    <property type="entry name" value="Transpeptidase"/>
    <property type="match status" value="1"/>
</dbReference>
<dbReference type="PANTHER" id="PTHR30627">
    <property type="entry name" value="PEPTIDOGLYCAN D,D-TRANSPEPTIDASE"/>
    <property type="match status" value="1"/>
</dbReference>
<feature type="domain" description="Penicillin-binding protein dimerisation" evidence="5">
    <location>
        <begin position="170"/>
        <end position="339"/>
    </location>
</feature>
<evidence type="ECO:0000259" key="5">
    <source>
        <dbReference type="Pfam" id="PF03717"/>
    </source>
</evidence>
<dbReference type="Pfam" id="PF03717">
    <property type="entry name" value="PBP_dimer"/>
    <property type="match status" value="1"/>
</dbReference>
<organism evidence="7 8">
    <name type="scientific">Actinomadura sediminis</name>
    <dbReference type="NCBI Taxonomy" id="1038904"/>
    <lineage>
        <taxon>Bacteria</taxon>
        <taxon>Bacillati</taxon>
        <taxon>Actinomycetota</taxon>
        <taxon>Actinomycetes</taxon>
        <taxon>Streptosporangiales</taxon>
        <taxon>Thermomonosporaceae</taxon>
        <taxon>Actinomadura</taxon>
    </lineage>
</organism>
<dbReference type="InterPro" id="IPR007887">
    <property type="entry name" value="MecA_N"/>
</dbReference>
<comment type="subcellular location">
    <subcellularLocation>
        <location evidence="1">Membrane</location>
    </subcellularLocation>
</comment>
<name>A0ABW3EMB6_9ACTN</name>
<dbReference type="Pfam" id="PF05223">
    <property type="entry name" value="MecA_N"/>
    <property type="match status" value="1"/>
</dbReference>
<gene>
    <name evidence="7" type="ORF">ACFQ11_13765</name>
</gene>
<dbReference type="InterPro" id="IPR050515">
    <property type="entry name" value="Beta-lactam/transpept"/>
</dbReference>
<dbReference type="PANTHER" id="PTHR30627:SF24">
    <property type="entry name" value="PENICILLIN-BINDING PROTEIN 4B"/>
    <property type="match status" value="1"/>
</dbReference>
<evidence type="ECO:0000259" key="4">
    <source>
        <dbReference type="Pfam" id="PF00905"/>
    </source>
</evidence>
<dbReference type="SUPFAM" id="SSF56519">
    <property type="entry name" value="Penicillin binding protein dimerisation domain"/>
    <property type="match status" value="1"/>
</dbReference>
<evidence type="ECO:0000313" key="8">
    <source>
        <dbReference type="Proteomes" id="UP001596972"/>
    </source>
</evidence>
<dbReference type="InterPro" id="IPR001460">
    <property type="entry name" value="PCN-bd_Tpept"/>
</dbReference>